<dbReference type="Pfam" id="PF02365">
    <property type="entry name" value="NAM"/>
    <property type="match status" value="1"/>
</dbReference>
<keyword evidence="9" id="KW-0804">Transcription</keyword>
<dbReference type="STRING" id="3818.A0A444YAM6"/>
<keyword evidence="3 12" id="KW-0812">Transmembrane</keyword>
<dbReference type="GO" id="GO:0005634">
    <property type="term" value="C:nucleus"/>
    <property type="evidence" value="ECO:0007669"/>
    <property type="project" value="UniProtKB-SubCell"/>
</dbReference>
<proteinExistence type="predicted"/>
<evidence type="ECO:0000256" key="8">
    <source>
        <dbReference type="ARBA" id="ARBA00023159"/>
    </source>
</evidence>
<dbReference type="GO" id="GO:0016020">
    <property type="term" value="C:membrane"/>
    <property type="evidence" value="ECO:0007669"/>
    <property type="project" value="UniProtKB-SubCell"/>
</dbReference>
<evidence type="ECO:0000256" key="2">
    <source>
        <dbReference type="ARBA" id="ARBA00004167"/>
    </source>
</evidence>
<dbReference type="FunFam" id="2.170.150.80:FF:000002">
    <property type="entry name" value="Nac domain-containing protein 86"/>
    <property type="match status" value="1"/>
</dbReference>
<dbReference type="InterPro" id="IPR003441">
    <property type="entry name" value="NAC-dom"/>
</dbReference>
<feature type="transmembrane region" description="Helical" evidence="12">
    <location>
        <begin position="680"/>
        <end position="706"/>
    </location>
</feature>
<keyword evidence="6" id="KW-0238">DNA-binding</keyword>
<evidence type="ECO:0000256" key="11">
    <source>
        <dbReference type="SAM" id="MobiDB-lite"/>
    </source>
</evidence>
<sequence length="709" mass="78943">MGAVEVFQQQPLVVDAAPVLSLNSLPLGFRFRPTDEELVDFYLRQKINGNGDEVWVIREIDVCKWEPWDLPDLSVVRNKDPEWFFFCPQDRKYPNGHRLNRATTHGYWKATGKDRKIKSGSTVIGMKKTLVFYTGRAPKGKRTNWVMHEYRPTLQELDGTNPGQNPYVLCRLFKKQDESLEGSNGEEMERTTSTNLTANYSPEEIQSDPAVKSVSSSQATEDDKKLAVIPLTPEEAISNVITPVGCQNDGCDAYDAQNQIAAGDPSKEEDLQVNMDIFYDPSELFDDKLFSPLHKHIPEELFHQSNNEANGHFGLQHQCGTNEISISDFFDSVINWDEISGDNSSGQTPNSAWFDVQHNESWGNSNVDMVHARVSDSVNPVYLLPLQVGGADYPGDATEGKLPLLKTREFNPNTSYDNALSNNMGLFHNHSQMAFSSDVNMLQGYHATNNYEQPTNFNMAMANSDNTGIRIRSRPPGYEGPNVNSNMQPQGTAPRRIRLARSLAPQHMSNEAAKDSSYESKDQNSQLTTAREMETSKDLAAGESVTVTSDVEEQETSPVENKEFEDFNTVQQSTSSASSNLSTCSSDSEVSYEAEKESGWTSEDHSPKPAAAGASKASEDQVPSECVNDITDDVDEPRIPNAYTLEVSKEESFSDSQSKDSLLRRKVCYPSKSSSNLAKWYSVIAVSATLVVLLAFLVNTWGYGYYLKV</sequence>
<dbReference type="PANTHER" id="PTHR31744:SF216">
    <property type="entry name" value="NAC TRANSCRIPTION FACTOR"/>
    <property type="match status" value="1"/>
</dbReference>
<gene>
    <name evidence="14" type="ORF">Ahy_B07g086781</name>
</gene>
<evidence type="ECO:0000256" key="6">
    <source>
        <dbReference type="ARBA" id="ARBA00023125"/>
    </source>
</evidence>
<evidence type="ECO:0000256" key="7">
    <source>
        <dbReference type="ARBA" id="ARBA00023136"/>
    </source>
</evidence>
<dbReference type="AlphaFoldDB" id="A0A444YAM6"/>
<dbReference type="GO" id="GO:0006355">
    <property type="term" value="P:regulation of DNA-templated transcription"/>
    <property type="evidence" value="ECO:0007669"/>
    <property type="project" value="InterPro"/>
</dbReference>
<reference evidence="14 15" key="1">
    <citation type="submission" date="2019-01" db="EMBL/GenBank/DDBJ databases">
        <title>Sequencing of cultivated peanut Arachis hypogaea provides insights into genome evolution and oil improvement.</title>
        <authorList>
            <person name="Chen X."/>
        </authorList>
    </citation>
    <scope>NUCLEOTIDE SEQUENCE [LARGE SCALE GENOMIC DNA]</scope>
    <source>
        <strain evidence="15">cv. Fuhuasheng</strain>
        <tissue evidence="14">Leaves</tissue>
    </source>
</reference>
<evidence type="ECO:0000259" key="13">
    <source>
        <dbReference type="PROSITE" id="PS51005"/>
    </source>
</evidence>
<dbReference type="InterPro" id="IPR036093">
    <property type="entry name" value="NAC_dom_sf"/>
</dbReference>
<evidence type="ECO:0000256" key="10">
    <source>
        <dbReference type="ARBA" id="ARBA00023242"/>
    </source>
</evidence>
<organism evidence="14 15">
    <name type="scientific">Arachis hypogaea</name>
    <name type="common">Peanut</name>
    <dbReference type="NCBI Taxonomy" id="3818"/>
    <lineage>
        <taxon>Eukaryota</taxon>
        <taxon>Viridiplantae</taxon>
        <taxon>Streptophyta</taxon>
        <taxon>Embryophyta</taxon>
        <taxon>Tracheophyta</taxon>
        <taxon>Spermatophyta</taxon>
        <taxon>Magnoliopsida</taxon>
        <taxon>eudicotyledons</taxon>
        <taxon>Gunneridae</taxon>
        <taxon>Pentapetalae</taxon>
        <taxon>rosids</taxon>
        <taxon>fabids</taxon>
        <taxon>Fabales</taxon>
        <taxon>Fabaceae</taxon>
        <taxon>Papilionoideae</taxon>
        <taxon>50 kb inversion clade</taxon>
        <taxon>dalbergioids sensu lato</taxon>
        <taxon>Dalbergieae</taxon>
        <taxon>Pterocarpus clade</taxon>
        <taxon>Arachis</taxon>
    </lineage>
</organism>
<comment type="caution">
    <text evidence="14">The sequence shown here is derived from an EMBL/GenBank/DDBJ whole genome shotgun (WGS) entry which is preliminary data.</text>
</comment>
<feature type="compositionally biased region" description="Basic and acidic residues" evidence="11">
    <location>
        <begin position="512"/>
        <end position="522"/>
    </location>
</feature>
<feature type="compositionally biased region" description="Low complexity" evidence="11">
    <location>
        <begin position="573"/>
        <end position="588"/>
    </location>
</feature>
<keyword evidence="15" id="KW-1185">Reference proteome</keyword>
<dbReference type="Proteomes" id="UP000289738">
    <property type="component" value="Chromosome B07"/>
</dbReference>
<keyword evidence="5" id="KW-0805">Transcription regulation</keyword>
<evidence type="ECO:0000313" key="14">
    <source>
        <dbReference type="EMBL" id="RYQ98945.1"/>
    </source>
</evidence>
<keyword evidence="8" id="KW-0010">Activator</keyword>
<feature type="region of interest" description="Disordered" evidence="11">
    <location>
        <begin position="508"/>
        <end position="637"/>
    </location>
</feature>
<keyword evidence="4 12" id="KW-1133">Transmembrane helix</keyword>
<dbReference type="SUPFAM" id="SSF101941">
    <property type="entry name" value="NAC domain"/>
    <property type="match status" value="1"/>
</dbReference>
<dbReference type="PANTHER" id="PTHR31744">
    <property type="entry name" value="PROTEIN CUP-SHAPED COTYLEDON 2-RELATED"/>
    <property type="match status" value="1"/>
</dbReference>
<evidence type="ECO:0000256" key="1">
    <source>
        <dbReference type="ARBA" id="ARBA00004123"/>
    </source>
</evidence>
<name>A0A444YAM6_ARAHY</name>
<evidence type="ECO:0000256" key="4">
    <source>
        <dbReference type="ARBA" id="ARBA00022989"/>
    </source>
</evidence>
<accession>A0A444YAM6</accession>
<dbReference type="GO" id="GO:0000976">
    <property type="term" value="F:transcription cis-regulatory region binding"/>
    <property type="evidence" value="ECO:0007669"/>
    <property type="project" value="UniProtKB-ARBA"/>
</dbReference>
<dbReference type="Gene3D" id="2.170.150.80">
    <property type="entry name" value="NAC domain"/>
    <property type="match status" value="1"/>
</dbReference>
<evidence type="ECO:0000256" key="5">
    <source>
        <dbReference type="ARBA" id="ARBA00023015"/>
    </source>
</evidence>
<feature type="compositionally biased region" description="Basic and acidic residues" evidence="11">
    <location>
        <begin position="593"/>
        <end position="607"/>
    </location>
</feature>
<dbReference type="EMBL" id="SDMP01000017">
    <property type="protein sequence ID" value="RYQ98945.1"/>
    <property type="molecule type" value="Genomic_DNA"/>
</dbReference>
<evidence type="ECO:0000256" key="12">
    <source>
        <dbReference type="SAM" id="Phobius"/>
    </source>
</evidence>
<protein>
    <recommendedName>
        <fullName evidence="13">NAC domain-containing protein</fullName>
    </recommendedName>
</protein>
<evidence type="ECO:0000256" key="9">
    <source>
        <dbReference type="ARBA" id="ARBA00023163"/>
    </source>
</evidence>
<feature type="domain" description="NAC" evidence="13">
    <location>
        <begin position="25"/>
        <end position="175"/>
    </location>
</feature>
<comment type="subcellular location">
    <subcellularLocation>
        <location evidence="2">Membrane</location>
        <topology evidence="2">Single-pass membrane protein</topology>
    </subcellularLocation>
    <subcellularLocation>
        <location evidence="1">Nucleus</location>
    </subcellularLocation>
</comment>
<dbReference type="PROSITE" id="PS51005">
    <property type="entry name" value="NAC"/>
    <property type="match status" value="1"/>
</dbReference>
<keyword evidence="10" id="KW-0539">Nucleus</keyword>
<evidence type="ECO:0000313" key="15">
    <source>
        <dbReference type="Proteomes" id="UP000289738"/>
    </source>
</evidence>
<evidence type="ECO:0000256" key="3">
    <source>
        <dbReference type="ARBA" id="ARBA00022692"/>
    </source>
</evidence>
<keyword evidence="7 12" id="KW-0472">Membrane</keyword>